<proteinExistence type="predicted"/>
<reference evidence="1 2" key="1">
    <citation type="submission" date="2024-10" db="EMBL/GenBank/DDBJ databases">
        <title>The Natural Products Discovery Center: Release of the First 8490 Sequenced Strains for Exploring Actinobacteria Biosynthetic Diversity.</title>
        <authorList>
            <person name="Kalkreuter E."/>
            <person name="Kautsar S.A."/>
            <person name="Yang D."/>
            <person name="Bader C.D."/>
            <person name="Teijaro C.N."/>
            <person name="Fluegel L."/>
            <person name="Davis C.M."/>
            <person name="Simpson J.R."/>
            <person name="Lauterbach L."/>
            <person name="Steele A.D."/>
            <person name="Gui C."/>
            <person name="Meng S."/>
            <person name="Li G."/>
            <person name="Viehrig K."/>
            <person name="Ye F."/>
            <person name="Su P."/>
            <person name="Kiefer A.F."/>
            <person name="Nichols A."/>
            <person name="Cepeda A.J."/>
            <person name="Yan W."/>
            <person name="Fan B."/>
            <person name="Jiang Y."/>
            <person name="Adhikari A."/>
            <person name="Zheng C.-J."/>
            <person name="Schuster L."/>
            <person name="Cowan T.M."/>
            <person name="Smanski M.J."/>
            <person name="Chevrette M.G."/>
            <person name="De Carvalho L.P.S."/>
            <person name="Shen B."/>
        </authorList>
    </citation>
    <scope>NUCLEOTIDE SEQUENCE [LARGE SCALE GENOMIC DNA]</scope>
    <source>
        <strain evidence="1 2">NPDC004045</strain>
    </source>
</reference>
<comment type="caution">
    <text evidence="1">The sequence shown here is derived from an EMBL/GenBank/DDBJ whole genome shotgun (WGS) entry which is preliminary data.</text>
</comment>
<keyword evidence="2" id="KW-1185">Reference proteome</keyword>
<protein>
    <recommendedName>
        <fullName evidence="3">DUF4254 domain-containing protein</fullName>
    </recommendedName>
</protein>
<dbReference type="Proteomes" id="UP001601444">
    <property type="component" value="Unassembled WGS sequence"/>
</dbReference>
<dbReference type="RefSeq" id="WP_387701694.1">
    <property type="nucleotide sequence ID" value="NZ_JBIAMX010000013.1"/>
</dbReference>
<gene>
    <name evidence="1" type="ORF">ACFYTF_20455</name>
</gene>
<dbReference type="EMBL" id="JBIAMX010000013">
    <property type="protein sequence ID" value="MFF0545209.1"/>
    <property type="molecule type" value="Genomic_DNA"/>
</dbReference>
<name>A0ABW6PS44_9NOCA</name>
<sequence>MVDGSPLPDRDAVLAALRGLPHDGHPMLTAAAELVALHRRRERGPAVAAAEVDRRRAHLVRTIDRWAVLATPVPACWAQVSSESVGSLVDRLAALSEAVFAVPDEFFYAEWRRLDALAHDYQELIEALRAGTHTLPAPAW</sequence>
<evidence type="ECO:0000313" key="1">
    <source>
        <dbReference type="EMBL" id="MFF0545209.1"/>
    </source>
</evidence>
<evidence type="ECO:0008006" key="3">
    <source>
        <dbReference type="Google" id="ProtNLM"/>
    </source>
</evidence>
<accession>A0ABW6PS44</accession>
<organism evidence="1 2">
    <name type="scientific">Nocardia thailandica</name>
    <dbReference type="NCBI Taxonomy" id="257275"/>
    <lineage>
        <taxon>Bacteria</taxon>
        <taxon>Bacillati</taxon>
        <taxon>Actinomycetota</taxon>
        <taxon>Actinomycetes</taxon>
        <taxon>Mycobacteriales</taxon>
        <taxon>Nocardiaceae</taxon>
        <taxon>Nocardia</taxon>
    </lineage>
</organism>
<evidence type="ECO:0000313" key="2">
    <source>
        <dbReference type="Proteomes" id="UP001601444"/>
    </source>
</evidence>